<dbReference type="InterPro" id="IPR020349">
    <property type="entry name" value="Uncharacterised_14.7kDa"/>
</dbReference>
<accession>A0ABQ3IY13</accession>
<feature type="signal peptide" evidence="1">
    <location>
        <begin position="1"/>
        <end position="24"/>
    </location>
</feature>
<evidence type="ECO:0000313" key="3">
    <source>
        <dbReference type="Proteomes" id="UP000609802"/>
    </source>
</evidence>
<evidence type="ECO:0008006" key="4">
    <source>
        <dbReference type="Google" id="ProtNLM"/>
    </source>
</evidence>
<dbReference type="Pfam" id="PF17267">
    <property type="entry name" value="DUF5333"/>
    <property type="match status" value="1"/>
</dbReference>
<keyword evidence="3" id="KW-1185">Reference proteome</keyword>
<proteinExistence type="predicted"/>
<dbReference type="Proteomes" id="UP000609802">
    <property type="component" value="Unassembled WGS sequence"/>
</dbReference>
<dbReference type="EMBL" id="BNCH01000002">
    <property type="protein sequence ID" value="GHE93379.1"/>
    <property type="molecule type" value="Genomic_DNA"/>
</dbReference>
<protein>
    <recommendedName>
        <fullName evidence="4">DUF5333 domain-containing protein</fullName>
    </recommendedName>
</protein>
<dbReference type="RefSeq" id="WP_191285572.1">
    <property type="nucleotide sequence ID" value="NZ_BNCH01000002.1"/>
</dbReference>
<name>A0ABQ3IY13_9RHOB</name>
<organism evidence="2 3">
    <name type="scientific">Aliiroseovarius zhejiangensis</name>
    <dbReference type="NCBI Taxonomy" id="1632025"/>
    <lineage>
        <taxon>Bacteria</taxon>
        <taxon>Pseudomonadati</taxon>
        <taxon>Pseudomonadota</taxon>
        <taxon>Alphaproteobacteria</taxon>
        <taxon>Rhodobacterales</taxon>
        <taxon>Paracoccaceae</taxon>
        <taxon>Aliiroseovarius</taxon>
    </lineage>
</organism>
<gene>
    <name evidence="2" type="ORF">GCM10016455_11940</name>
</gene>
<feature type="chain" id="PRO_5045354535" description="DUF5333 domain-containing protein" evidence="1">
    <location>
        <begin position="25"/>
        <end position="139"/>
    </location>
</feature>
<reference evidence="3" key="1">
    <citation type="journal article" date="2019" name="Int. J. Syst. Evol. Microbiol.">
        <title>The Global Catalogue of Microorganisms (GCM) 10K type strain sequencing project: providing services to taxonomists for standard genome sequencing and annotation.</title>
        <authorList>
            <consortium name="The Broad Institute Genomics Platform"/>
            <consortium name="The Broad Institute Genome Sequencing Center for Infectious Disease"/>
            <person name="Wu L."/>
            <person name="Ma J."/>
        </authorList>
    </citation>
    <scope>NUCLEOTIDE SEQUENCE [LARGE SCALE GENOMIC DNA]</scope>
    <source>
        <strain evidence="3">KCTC 42443</strain>
    </source>
</reference>
<keyword evidence="1" id="KW-0732">Signal</keyword>
<comment type="caution">
    <text evidence="2">The sequence shown here is derived from an EMBL/GenBank/DDBJ whole genome shotgun (WGS) entry which is preliminary data.</text>
</comment>
<evidence type="ECO:0000313" key="2">
    <source>
        <dbReference type="EMBL" id="GHE93379.1"/>
    </source>
</evidence>
<sequence length="139" mass="15306">MMKLRPFVLASVLAATATAGSASATDYSVLRKDDRMHAELLSASIAYLIDENCPTLRLRKLRLLNKAFSLRKHAVSLGFTTKEVMAYVDSKAEQDRFRAIAEPMLAKRGATAGDEESYCAIGREEMEKGTFAGSLLTKR</sequence>
<evidence type="ECO:0000256" key="1">
    <source>
        <dbReference type="SAM" id="SignalP"/>
    </source>
</evidence>